<dbReference type="Gene3D" id="3.80.10.10">
    <property type="entry name" value="Ribonuclease Inhibitor"/>
    <property type="match status" value="1"/>
</dbReference>
<keyword evidence="3" id="KW-1185">Reference proteome</keyword>
<dbReference type="OrthoDB" id="5395390at2759"/>
<dbReference type="SUPFAM" id="SSF52047">
    <property type="entry name" value="RNI-like"/>
    <property type="match status" value="1"/>
</dbReference>
<evidence type="ECO:0000313" key="3">
    <source>
        <dbReference type="Proteomes" id="UP000503462"/>
    </source>
</evidence>
<feature type="compositionally biased region" description="Acidic residues" evidence="1">
    <location>
        <begin position="24"/>
        <end position="40"/>
    </location>
</feature>
<evidence type="ECO:0000256" key="1">
    <source>
        <dbReference type="SAM" id="MobiDB-lite"/>
    </source>
</evidence>
<evidence type="ECO:0000313" key="2">
    <source>
        <dbReference type="EMBL" id="QIX02416.1"/>
    </source>
</evidence>
<reference evidence="2 3" key="1">
    <citation type="journal article" date="2016" name="Sci. Rep.">
        <title>Peltaster fructicola genome reveals evolution from an invasive phytopathogen to an ectophytic parasite.</title>
        <authorList>
            <person name="Xu C."/>
            <person name="Chen H."/>
            <person name="Gleason M.L."/>
            <person name="Xu J.R."/>
            <person name="Liu H."/>
            <person name="Zhang R."/>
            <person name="Sun G."/>
        </authorList>
    </citation>
    <scope>NUCLEOTIDE SEQUENCE [LARGE SCALE GENOMIC DNA]</scope>
    <source>
        <strain evidence="2 3">LNHT1506</strain>
    </source>
</reference>
<gene>
    <name evidence="2" type="ORF">AMS68_007933</name>
</gene>
<feature type="compositionally biased region" description="Acidic residues" evidence="1">
    <location>
        <begin position="633"/>
        <end position="659"/>
    </location>
</feature>
<feature type="region of interest" description="Disordered" evidence="1">
    <location>
        <begin position="560"/>
        <end position="659"/>
    </location>
</feature>
<dbReference type="InterPro" id="IPR032675">
    <property type="entry name" value="LRR_dom_sf"/>
</dbReference>
<feature type="region of interest" description="Disordered" evidence="1">
    <location>
        <begin position="1"/>
        <end position="89"/>
    </location>
</feature>
<dbReference type="Proteomes" id="UP000503462">
    <property type="component" value="Chromosome 5"/>
</dbReference>
<feature type="compositionally biased region" description="Basic and acidic residues" evidence="1">
    <location>
        <begin position="41"/>
        <end position="51"/>
    </location>
</feature>
<organism evidence="2 3">
    <name type="scientific">Peltaster fructicola</name>
    <dbReference type="NCBI Taxonomy" id="286661"/>
    <lineage>
        <taxon>Eukaryota</taxon>
        <taxon>Fungi</taxon>
        <taxon>Dikarya</taxon>
        <taxon>Ascomycota</taxon>
        <taxon>Pezizomycotina</taxon>
        <taxon>Dothideomycetes</taxon>
        <taxon>Dothideomycetes incertae sedis</taxon>
        <taxon>Peltaster</taxon>
    </lineage>
</organism>
<feature type="compositionally biased region" description="Polar residues" evidence="1">
    <location>
        <begin position="58"/>
        <end position="68"/>
    </location>
</feature>
<dbReference type="EMBL" id="CP051143">
    <property type="protein sequence ID" value="QIX02416.1"/>
    <property type="molecule type" value="Genomic_DNA"/>
</dbReference>
<name>A0A6H0Y604_9PEZI</name>
<protein>
    <recommendedName>
        <fullName evidence="4">F-box domain-containing protein</fullName>
    </recommendedName>
</protein>
<accession>A0A6H0Y604</accession>
<evidence type="ECO:0008006" key="4">
    <source>
        <dbReference type="Google" id="ProtNLM"/>
    </source>
</evidence>
<feature type="compositionally biased region" description="Basic residues" evidence="1">
    <location>
        <begin position="73"/>
        <end position="88"/>
    </location>
</feature>
<feature type="compositionally biased region" description="Basic and acidic residues" evidence="1">
    <location>
        <begin position="613"/>
        <end position="628"/>
    </location>
</feature>
<dbReference type="AlphaFoldDB" id="A0A6H0Y604"/>
<feature type="compositionally biased region" description="Basic residues" evidence="1">
    <location>
        <begin position="1"/>
        <end position="19"/>
    </location>
</feature>
<sequence length="659" mass="75297">MASASKRRSTRQMASRKRSQYIDPETEDELMTPSEYDSDVELPRELDDSPRPSKRQRTVTPRPQRNTQSKSTAKGKAKAARPQRRREKVKIVVVGRPKRARAKDAAEHRSFAGPSDGVIPAWTTLPADVLRDIFFFGSQPLTRDNVTWLLGAARTCRAFAEPALEALYYWPSIWSPLHLHRLLELLQKREGRLMNYNRKVKRLDVDIRRLAYAAHNRPLFNLGDLLAKLPSLQHLEIVHPIDEPPYRELRIQAWQYQAPIFSSLESSHIRLTAWRWTRDMLKYRNGGVYTFMEHVHQSPAFATVRELVVCGFGEETELLEAAEGEDPTVHDLWTSISKLAQIKDISFISCSAAREKALTKLPTTLERLELSNCHEVNSDVLAHYLISGGLHLKELVLHHNPALDLAFLPGLKAQCPRLEELQMTFNFFSELQATNDAEPLYDELLQADEIPQWPSSMRAIDLQHMQKWKAAGAVNLFQSLVDSAAELPDLRYIVLHSHINTSWRDRTSFREQWIGRLERVFKRRDIPPSPHNGSKRQYRLWKEAQQKTKAFIESVASMAAPPQVEPVANSSASSRRRSQRVASTSVNIPIEVDSSDGDAGPSEDQSFVQGRCDVVDIRIDNQRPRENQFTEQDFLDTEASGDEDWNEDAEEAGDDGYAW</sequence>
<proteinExistence type="predicted"/>